<comment type="caution">
    <text evidence="1">The sequence shown here is derived from an EMBL/GenBank/DDBJ whole genome shotgun (WGS) entry which is preliminary data.</text>
</comment>
<sequence length="565" mass="62337">MEHDGGNTELFTAYPGRPLERLGDGGVNSISHFSVTVHNWDPSNSDQAVQLITSSIRNSTCLQHINIFFASRLRSVFSHRLAALVMDAAAANANSASVSVFLQRLSPVHVRPSLVEMLSTPAARLLVQKVKLSPAGGDQVLHPQDIQALGVALSQLTNLRELSSWVGDLSMLRYMAEADDPTCHIQDLVVEAESHLEGLAAFLGSTVAAGLNNLELYMEGRTNLANIATLGQALNDHSAISNFKVYYSRASGAGSTQAFANFLQQLNRPLELDLAFDGDEELPFLTRTTMFQTIQNQRHIKKLAIDFCMEDADGTPLLEATLREIVSLNEGLWELQYRCDQDGASYNQSHVQGIAEGLRRRWQRGQDGLRVLCLVIDGPLDYLTPLVDVLLDDTLPPPGAGQRSVLQKLELQLSIEDFLANQDAVFRLIGSHRCPMTAFSLAVRVQNDDDRLVDARRQFAMVLESNKSLETVSAVLPTGASDLAFERSIQTSVTRNRVAKIVHRFDTGELGHEDVGTTLDEVEAVCNEHDFDVKRKDGFSLTVIYSCIKNSRQRAEIFGRLARIN</sequence>
<reference evidence="1" key="1">
    <citation type="submission" date="2020-06" db="EMBL/GenBank/DDBJ databases">
        <authorList>
            <consortium name="Plant Systems Biology data submission"/>
        </authorList>
    </citation>
    <scope>NUCLEOTIDE SEQUENCE</scope>
    <source>
        <strain evidence="1">D6</strain>
    </source>
</reference>
<evidence type="ECO:0000313" key="1">
    <source>
        <dbReference type="EMBL" id="CAB9506579.1"/>
    </source>
</evidence>
<proteinExistence type="predicted"/>
<keyword evidence="2" id="KW-1185">Reference proteome</keyword>
<organism evidence="1 2">
    <name type="scientific">Seminavis robusta</name>
    <dbReference type="NCBI Taxonomy" id="568900"/>
    <lineage>
        <taxon>Eukaryota</taxon>
        <taxon>Sar</taxon>
        <taxon>Stramenopiles</taxon>
        <taxon>Ochrophyta</taxon>
        <taxon>Bacillariophyta</taxon>
        <taxon>Bacillariophyceae</taxon>
        <taxon>Bacillariophycidae</taxon>
        <taxon>Naviculales</taxon>
        <taxon>Naviculaceae</taxon>
        <taxon>Seminavis</taxon>
    </lineage>
</organism>
<accession>A0A9N8DT94</accession>
<protein>
    <submittedName>
        <fullName evidence="1">Uncharacterized protein</fullName>
    </submittedName>
</protein>
<gene>
    <name evidence="1" type="ORF">SEMRO_271_G104670.2</name>
</gene>
<dbReference type="Proteomes" id="UP001153069">
    <property type="component" value="Unassembled WGS sequence"/>
</dbReference>
<dbReference type="EMBL" id="CAICTM010000270">
    <property type="protein sequence ID" value="CAB9506579.1"/>
    <property type="molecule type" value="Genomic_DNA"/>
</dbReference>
<dbReference type="AlphaFoldDB" id="A0A9N8DT94"/>
<name>A0A9N8DT94_9STRA</name>
<evidence type="ECO:0000313" key="2">
    <source>
        <dbReference type="Proteomes" id="UP001153069"/>
    </source>
</evidence>